<accession>A0A9D4HUK8</accession>
<dbReference type="EMBL" id="JAIWYP010000011">
    <property type="protein sequence ID" value="KAH3733582.1"/>
    <property type="molecule type" value="Genomic_DNA"/>
</dbReference>
<keyword evidence="2" id="KW-1185">Reference proteome</keyword>
<dbReference type="OrthoDB" id="3797628at2759"/>
<name>A0A9D4HUK8_DREPO</name>
<proteinExistence type="predicted"/>
<dbReference type="Gene3D" id="1.10.10.2360">
    <property type="match status" value="2"/>
</dbReference>
<reference evidence="1" key="2">
    <citation type="submission" date="2020-11" db="EMBL/GenBank/DDBJ databases">
        <authorList>
            <person name="McCartney M.A."/>
            <person name="Auch B."/>
            <person name="Kono T."/>
            <person name="Mallez S."/>
            <person name="Becker A."/>
            <person name="Gohl D.M."/>
            <person name="Silverstein K.A.T."/>
            <person name="Koren S."/>
            <person name="Bechman K.B."/>
            <person name="Herman A."/>
            <person name="Abrahante J.E."/>
            <person name="Garbe J."/>
        </authorList>
    </citation>
    <scope>NUCLEOTIDE SEQUENCE</scope>
    <source>
        <strain evidence="1">Duluth1</strain>
        <tissue evidence="1">Whole animal</tissue>
    </source>
</reference>
<protein>
    <submittedName>
        <fullName evidence="1">Uncharacterized protein</fullName>
    </submittedName>
</protein>
<dbReference type="Pfam" id="PF21240">
    <property type="entry name" value="Nup98_GLEBS"/>
    <property type="match status" value="1"/>
</dbReference>
<sequence length="332" mass="37523">MATIGTRLSPLAGTDTFVKNGCVTTINTRLQVMSAMKEFKHYSLEELRDWDYETDKVTKGNIRGAQGFFESMKNTQVNDDAKLFSAGVILTPSNGPRESDAVGTPRSYEMVPTGDTGLVLYPKTCMQCVVDMAAFRLLSIEELRFNDYRLLQLTSRFNPGTRKKIFTYPKGSEEEVVLGETLIFSTQLVCITAISEYMDFSLEELRYIDSFEQHHVLKLKQSIKEDIERTPMSTDASNWPRPTKGFYFSSPESQDFKGRFPEQRECLEHIEKGSDCVHVEKGSDFFFPESFSEKNILTDESVNAIQNVVFAEVIGKGSDYVADYSSDSSESL</sequence>
<evidence type="ECO:0000313" key="1">
    <source>
        <dbReference type="EMBL" id="KAH3733582.1"/>
    </source>
</evidence>
<gene>
    <name evidence="1" type="ORF">DPMN_040013</name>
</gene>
<organism evidence="1 2">
    <name type="scientific">Dreissena polymorpha</name>
    <name type="common">Zebra mussel</name>
    <name type="synonym">Mytilus polymorpha</name>
    <dbReference type="NCBI Taxonomy" id="45954"/>
    <lineage>
        <taxon>Eukaryota</taxon>
        <taxon>Metazoa</taxon>
        <taxon>Spiralia</taxon>
        <taxon>Lophotrochozoa</taxon>
        <taxon>Mollusca</taxon>
        <taxon>Bivalvia</taxon>
        <taxon>Autobranchia</taxon>
        <taxon>Heteroconchia</taxon>
        <taxon>Euheterodonta</taxon>
        <taxon>Imparidentia</taxon>
        <taxon>Neoheterodontei</taxon>
        <taxon>Myida</taxon>
        <taxon>Dreissenoidea</taxon>
        <taxon>Dreissenidae</taxon>
        <taxon>Dreissena</taxon>
    </lineage>
</organism>
<comment type="caution">
    <text evidence="1">The sequence shown here is derived from an EMBL/GenBank/DDBJ whole genome shotgun (WGS) entry which is preliminary data.</text>
</comment>
<dbReference type="AlphaFoldDB" id="A0A9D4HUK8"/>
<evidence type="ECO:0000313" key="2">
    <source>
        <dbReference type="Proteomes" id="UP000828390"/>
    </source>
</evidence>
<dbReference type="Proteomes" id="UP000828390">
    <property type="component" value="Unassembled WGS sequence"/>
</dbReference>
<reference evidence="1" key="1">
    <citation type="journal article" date="2019" name="bioRxiv">
        <title>The Genome of the Zebra Mussel, Dreissena polymorpha: A Resource for Invasive Species Research.</title>
        <authorList>
            <person name="McCartney M.A."/>
            <person name="Auch B."/>
            <person name="Kono T."/>
            <person name="Mallez S."/>
            <person name="Zhang Y."/>
            <person name="Obille A."/>
            <person name="Becker A."/>
            <person name="Abrahante J.E."/>
            <person name="Garbe J."/>
            <person name="Badalamenti J.P."/>
            <person name="Herman A."/>
            <person name="Mangelson H."/>
            <person name="Liachko I."/>
            <person name="Sullivan S."/>
            <person name="Sone E.D."/>
            <person name="Koren S."/>
            <person name="Silverstein K.A.T."/>
            <person name="Beckman K.B."/>
            <person name="Gohl D.M."/>
        </authorList>
    </citation>
    <scope>NUCLEOTIDE SEQUENCE</scope>
    <source>
        <strain evidence="1">Duluth1</strain>
        <tissue evidence="1">Whole animal</tissue>
    </source>
</reference>